<feature type="domain" description="C2" evidence="20">
    <location>
        <begin position="154"/>
        <end position="282"/>
    </location>
</feature>
<evidence type="ECO:0000256" key="16">
    <source>
        <dbReference type="ARBA" id="ARBA00065466"/>
    </source>
</evidence>
<evidence type="ECO:0000313" key="21">
    <source>
        <dbReference type="EMBL" id="CEK69133.1"/>
    </source>
</evidence>
<dbReference type="PANTHER" id="PTHR10857">
    <property type="entry name" value="COPINE"/>
    <property type="match status" value="1"/>
</dbReference>
<feature type="non-terminal residue" evidence="21">
    <location>
        <position position="1"/>
    </location>
</feature>
<keyword evidence="6" id="KW-1003">Cell membrane</keyword>
<evidence type="ECO:0000256" key="4">
    <source>
        <dbReference type="ARBA" id="ARBA00004496"/>
    </source>
</evidence>
<keyword evidence="12" id="KW-0965">Cell junction</keyword>
<proteinExistence type="inferred from homology"/>
<dbReference type="FunFam" id="2.60.40.150:FF:000099">
    <property type="entry name" value="Copine 3"/>
    <property type="match status" value="1"/>
</dbReference>
<dbReference type="PROSITE" id="PS50004">
    <property type="entry name" value="C2"/>
    <property type="match status" value="2"/>
</dbReference>
<comment type="function">
    <text evidence="15">Calcium-dependent phospholipid-binding protein that plays a role in ERBB2-mediated tumor cell migration in response to growth factor heregulin stimulation.</text>
</comment>
<dbReference type="CDD" id="cd04047">
    <property type="entry name" value="C2B_Copine"/>
    <property type="match status" value="1"/>
</dbReference>
<evidence type="ECO:0000256" key="19">
    <source>
        <dbReference type="SAM" id="MobiDB-lite"/>
    </source>
</evidence>
<comment type="similarity">
    <text evidence="5">Belongs to the copine family.</text>
</comment>
<feature type="non-terminal residue" evidence="21">
    <location>
        <position position="586"/>
    </location>
</feature>
<evidence type="ECO:0000256" key="3">
    <source>
        <dbReference type="ARBA" id="ARBA00004246"/>
    </source>
</evidence>
<keyword evidence="7" id="KW-0963">Cytoplasm</keyword>
<evidence type="ECO:0000259" key="20">
    <source>
        <dbReference type="PROSITE" id="PS50004"/>
    </source>
</evidence>
<dbReference type="InterPro" id="IPR035892">
    <property type="entry name" value="C2_domain_sf"/>
</dbReference>
<evidence type="ECO:0000256" key="1">
    <source>
        <dbReference type="ARBA" id="ARBA00004123"/>
    </source>
</evidence>
<reference evidence="21" key="1">
    <citation type="submission" date="2014-12" db="EMBL/GenBank/DDBJ databases">
        <title>Insight into the proteome of Arion vulgaris.</title>
        <authorList>
            <person name="Aradska J."/>
            <person name="Bulat T."/>
            <person name="Smidak R."/>
            <person name="Sarate P."/>
            <person name="Gangsoo J."/>
            <person name="Sialana F."/>
            <person name="Bilban M."/>
            <person name="Lubec G."/>
        </authorList>
    </citation>
    <scope>NUCLEOTIDE SEQUENCE</scope>
    <source>
        <tissue evidence="21">Skin</tissue>
    </source>
</reference>
<feature type="compositionally biased region" description="Low complexity" evidence="19">
    <location>
        <begin position="567"/>
        <end position="586"/>
    </location>
</feature>
<dbReference type="SMART" id="SM00327">
    <property type="entry name" value="VWA"/>
    <property type="match status" value="1"/>
</dbReference>
<dbReference type="InterPro" id="IPR000008">
    <property type="entry name" value="C2_dom"/>
</dbReference>
<dbReference type="FunFam" id="2.60.40.150:FF:000042">
    <property type="entry name" value="Copine 3"/>
    <property type="match status" value="1"/>
</dbReference>
<comment type="subunit">
    <text evidence="16">Monomer. Interacts with ERBB2 (preferentially with the tyrosine phosphorylated form); this interaction occurs at the cell membrane and is increased in a growth factor heregulin-dependent manner. Interacts with SHC1; this interaction may mediate the binding of CPNE3 with ERBB2. Interacts with RACK1.</text>
</comment>
<dbReference type="InterPro" id="IPR010734">
    <property type="entry name" value="Copine_C"/>
</dbReference>
<evidence type="ECO:0000256" key="2">
    <source>
        <dbReference type="ARBA" id="ARBA00004236"/>
    </source>
</evidence>
<evidence type="ECO:0000256" key="18">
    <source>
        <dbReference type="ARBA" id="ARBA00076171"/>
    </source>
</evidence>
<dbReference type="AlphaFoldDB" id="A0A0B6ZKT1"/>
<dbReference type="CDD" id="cd01459">
    <property type="entry name" value="vWA_copine_like"/>
    <property type="match status" value="1"/>
</dbReference>
<organism evidence="21">
    <name type="scientific">Arion vulgaris</name>
    <dbReference type="NCBI Taxonomy" id="1028688"/>
    <lineage>
        <taxon>Eukaryota</taxon>
        <taxon>Metazoa</taxon>
        <taxon>Spiralia</taxon>
        <taxon>Lophotrochozoa</taxon>
        <taxon>Mollusca</taxon>
        <taxon>Gastropoda</taxon>
        <taxon>Heterobranchia</taxon>
        <taxon>Euthyneura</taxon>
        <taxon>Panpulmonata</taxon>
        <taxon>Eupulmonata</taxon>
        <taxon>Stylommatophora</taxon>
        <taxon>Helicina</taxon>
        <taxon>Arionoidea</taxon>
        <taxon>Arionidae</taxon>
        <taxon>Arion</taxon>
    </lineage>
</organism>
<evidence type="ECO:0000256" key="11">
    <source>
        <dbReference type="ARBA" id="ARBA00022837"/>
    </source>
</evidence>
<sequence>AGIIQRQQSSFVVGFGNTNKIMATPGGFRAGTAAIPSSQVEISVMCRNLINLDMLSKSDPMCVMYTMDIKSQKYIEYSRTETIMDNLNPEFARKFVIDYFFEEAQKLKFEVYDIDSASRNLSQHDFVGSIELTLGEIVGTVGGCVIKKLRGNCDGDRGSIILRAEELSSCKEIALIQLKGTGLDQKNWWGLFGKSDPFLTFYRANEDNSYTVVHRTEHIMSTLNPEWKSFNIPLKTLCNGDYDRSIKVECYDWNSSGNHELIGQFITNVREMSSGGSKVFELRNALSKKKKASGQIHVLSFRIETQSTFIDYVRGGMQLNFTVAVDFTASNGNPQSSTSLHYNNPYQQNQYAAAISSVGEILQDYDSDKMYPALGFGARMPDGTVSHEFALNFNPQNPFCSGVDGILAAYYHSLNSVQLYGPTNFAPVINHVAKFAAAVRDGSEYFVLLIITDGIITDMPQTKTAIVSASILPMSIIIVGVGNADFTAMDELDGDDVRLSSQGRYAERDIVQFVPFRNFLSGGGSMHVSQAFLAKEVLAEVPDQIISYMKRYNIKPRPPKPSPIPGSRPVAPIQQAPRAQQAPPYP</sequence>
<dbReference type="GO" id="GO:0005737">
    <property type="term" value="C:cytoplasm"/>
    <property type="evidence" value="ECO:0007669"/>
    <property type="project" value="UniProtKB-SubCell"/>
</dbReference>
<dbReference type="SUPFAM" id="SSF49562">
    <property type="entry name" value="C2 domain (Calcium/lipid-binding domain, CaLB)"/>
    <property type="match status" value="2"/>
</dbReference>
<accession>A0A0B6ZKT1</accession>
<evidence type="ECO:0000256" key="5">
    <source>
        <dbReference type="ARBA" id="ARBA00009048"/>
    </source>
</evidence>
<evidence type="ECO:0000256" key="15">
    <source>
        <dbReference type="ARBA" id="ARBA00058857"/>
    </source>
</evidence>
<keyword evidence="8" id="KW-0597">Phosphoprotein</keyword>
<evidence type="ECO:0000256" key="7">
    <source>
        <dbReference type="ARBA" id="ARBA00022490"/>
    </source>
</evidence>
<keyword evidence="11" id="KW-0106">Calcium</keyword>
<dbReference type="InterPro" id="IPR002035">
    <property type="entry name" value="VWF_A"/>
</dbReference>
<dbReference type="Pfam" id="PF00168">
    <property type="entry name" value="C2"/>
    <property type="match status" value="2"/>
</dbReference>
<dbReference type="GO" id="GO:0005925">
    <property type="term" value="C:focal adhesion"/>
    <property type="evidence" value="ECO:0007669"/>
    <property type="project" value="UniProtKB-SubCell"/>
</dbReference>
<dbReference type="GO" id="GO:0005544">
    <property type="term" value="F:calcium-dependent phospholipid binding"/>
    <property type="evidence" value="ECO:0007669"/>
    <property type="project" value="InterPro"/>
</dbReference>
<dbReference type="Gene3D" id="2.60.40.150">
    <property type="entry name" value="C2 domain"/>
    <property type="match status" value="2"/>
</dbReference>
<keyword evidence="13" id="KW-0472">Membrane</keyword>
<evidence type="ECO:0000256" key="17">
    <source>
        <dbReference type="ARBA" id="ARBA00074834"/>
    </source>
</evidence>
<evidence type="ECO:0000256" key="9">
    <source>
        <dbReference type="ARBA" id="ARBA00022723"/>
    </source>
</evidence>
<feature type="domain" description="C2" evidence="20">
    <location>
        <begin position="17"/>
        <end position="148"/>
    </location>
</feature>
<evidence type="ECO:0000256" key="8">
    <source>
        <dbReference type="ARBA" id="ARBA00022553"/>
    </source>
</evidence>
<comment type="subcellular location">
    <subcellularLocation>
        <location evidence="3">Cell junction</location>
        <location evidence="3">Focal adhesion</location>
    </subcellularLocation>
    <subcellularLocation>
        <location evidence="2">Cell membrane</location>
    </subcellularLocation>
    <subcellularLocation>
        <location evidence="4">Cytoplasm</location>
    </subcellularLocation>
    <subcellularLocation>
        <location evidence="1">Nucleus</location>
    </subcellularLocation>
</comment>
<evidence type="ECO:0000256" key="14">
    <source>
        <dbReference type="ARBA" id="ARBA00023242"/>
    </source>
</evidence>
<evidence type="ECO:0000256" key="13">
    <source>
        <dbReference type="ARBA" id="ARBA00023136"/>
    </source>
</evidence>
<dbReference type="GO" id="GO:0071277">
    <property type="term" value="P:cellular response to calcium ion"/>
    <property type="evidence" value="ECO:0007669"/>
    <property type="project" value="TreeGrafter"/>
</dbReference>
<dbReference type="InterPro" id="IPR036465">
    <property type="entry name" value="vWFA_dom_sf"/>
</dbReference>
<dbReference type="SUPFAM" id="SSF53300">
    <property type="entry name" value="vWA-like"/>
    <property type="match status" value="1"/>
</dbReference>
<evidence type="ECO:0000256" key="10">
    <source>
        <dbReference type="ARBA" id="ARBA00022737"/>
    </source>
</evidence>
<feature type="region of interest" description="Disordered" evidence="19">
    <location>
        <begin position="552"/>
        <end position="586"/>
    </location>
</feature>
<dbReference type="CDD" id="cd04048">
    <property type="entry name" value="C2A_Copine"/>
    <property type="match status" value="1"/>
</dbReference>
<dbReference type="GO" id="GO:0046872">
    <property type="term" value="F:metal ion binding"/>
    <property type="evidence" value="ECO:0007669"/>
    <property type="project" value="UniProtKB-KW"/>
</dbReference>
<keyword evidence="9" id="KW-0479">Metal-binding</keyword>
<dbReference type="GO" id="GO:0005886">
    <property type="term" value="C:plasma membrane"/>
    <property type="evidence" value="ECO:0007669"/>
    <property type="project" value="UniProtKB-SubCell"/>
</dbReference>
<dbReference type="GO" id="GO:0005634">
    <property type="term" value="C:nucleus"/>
    <property type="evidence" value="ECO:0007669"/>
    <property type="project" value="UniProtKB-SubCell"/>
</dbReference>
<keyword evidence="14" id="KW-0539">Nucleus</keyword>
<keyword evidence="10" id="KW-0677">Repeat</keyword>
<dbReference type="InterPro" id="IPR045052">
    <property type="entry name" value="Copine"/>
</dbReference>
<dbReference type="InterPro" id="IPR037768">
    <property type="entry name" value="C2B_Copine"/>
</dbReference>
<protein>
    <recommendedName>
        <fullName evidence="17">Copine-3</fullName>
    </recommendedName>
    <alternativeName>
        <fullName evidence="18">Copine III</fullName>
    </alternativeName>
</protein>
<dbReference type="Pfam" id="PF07002">
    <property type="entry name" value="Copine"/>
    <property type="match status" value="1"/>
</dbReference>
<dbReference type="PANTHER" id="PTHR10857:SF106">
    <property type="entry name" value="C2 DOMAIN-CONTAINING PROTEIN"/>
    <property type="match status" value="1"/>
</dbReference>
<dbReference type="SMART" id="SM00239">
    <property type="entry name" value="C2"/>
    <property type="match status" value="2"/>
</dbReference>
<name>A0A0B6ZKT1_9EUPU</name>
<evidence type="ECO:0000256" key="12">
    <source>
        <dbReference type="ARBA" id="ARBA00022949"/>
    </source>
</evidence>
<gene>
    <name evidence="21" type="primary">ORF69056</name>
</gene>
<dbReference type="EMBL" id="HACG01022268">
    <property type="protein sequence ID" value="CEK69133.1"/>
    <property type="molecule type" value="Transcribed_RNA"/>
</dbReference>
<evidence type="ECO:0000256" key="6">
    <source>
        <dbReference type="ARBA" id="ARBA00022475"/>
    </source>
</evidence>